<dbReference type="PANTHER" id="PTHR13413">
    <property type="entry name" value="YLP MOTIF CONTAINING PROTEIN NUCLEAR PROTEIN ZAP"/>
    <property type="match status" value="1"/>
</dbReference>
<protein>
    <recommendedName>
        <fullName evidence="4">P-loop containing nucleoside triphosphate hydrolases superfamily protein</fullName>
    </recommendedName>
</protein>
<evidence type="ECO:0000256" key="1">
    <source>
        <dbReference type="SAM" id="MobiDB-lite"/>
    </source>
</evidence>
<sequence>MEHSWRPRPPPPPIQGNNICPTCSISHFPFCPPPLPFAQNPSFLSPAPPPFQRPLFDPFLDPPPPNVNLHRPFPDDRLVDPRPWHRNPSFEDSVMVHGGYRDGFAPDRFDHGGTGFKRMRVDEMGRGAFANDDSMNPPRILMDNERRLKLIRDHGGVAGDREAEGYLRGNTVFDRDFGGIDSAESGRFDELRGGRNGMTLKPHEMNEFRDPRFGNFDRKGLYFRPERDFNPHKYGGEQENLRDYRNNEEFGQCQYGQPNGHTRQGSDAEALYYEGEIQHYSNLGNSYPQSQQGDSLSTENRNCNHHMSQPYAMQNPMQLNHDIHSHGQLNDRSGNQYLNRQDGYVSLPFDNMNTLQASRMVNVQPPLPASPPPPLPVDPPGHPLSEPHALSSPAITPSSLFPIAVSSAATMPASYASVAETNSLARPYFHDRSRLHSSTNFATEEFQNNSGSKYLGQSRPLPLTSSDKPKAVDASHIFKQPHRATRPDHIVIIFRGLPGSGKSYLAKMLRDLEVENGGDAPRIHSMDDYFMTEVEKLEESDVSKFSSSVRGKKPVMKKVMEYCYEPEMEEAYRSSMLKAFKKTLDEGVFSFVIVDDRNLRVADFAQFWATAKRSGYEVYLVEAPYKDPVGCAARNLHGFTRDDIEKMAGWWEEAPSLYLKLDTKSLFQGDDLKESGIQEVDMDTEDGDSAHALPGLDERNEITVLLSHDCSPDDIYVFLLPMGYSHFCFMSCEAGILVIPLTSLDYLGSLKDDKKWDAEGEHLVEEVKELGRSKWSDDLDDGNAKRTEATKRNLSSVSGLIKAYAKGGKSVHWGDQVGSTGFSIGVARQVNVSLVIGPGAGYNLISNPVPEEPVSTRITGESKGQSVFQERIRAERESFKAVFDKRRQRIRGLNLEEE</sequence>
<dbReference type="FunFam" id="3.40.50.300:FF:000978">
    <property type="entry name" value="YLP motif-containing protein 1 isoform X3"/>
    <property type="match status" value="1"/>
</dbReference>
<feature type="region of interest" description="Disordered" evidence="1">
    <location>
        <begin position="282"/>
        <end position="309"/>
    </location>
</feature>
<dbReference type="GO" id="GO:0032204">
    <property type="term" value="P:regulation of telomere maintenance"/>
    <property type="evidence" value="ECO:0007669"/>
    <property type="project" value="TreeGrafter"/>
</dbReference>
<evidence type="ECO:0000313" key="3">
    <source>
        <dbReference type="Proteomes" id="UP000823749"/>
    </source>
</evidence>
<dbReference type="InterPro" id="IPR027417">
    <property type="entry name" value="P-loop_NTPase"/>
</dbReference>
<dbReference type="GO" id="GO:0005634">
    <property type="term" value="C:nucleus"/>
    <property type="evidence" value="ECO:0007669"/>
    <property type="project" value="InterPro"/>
</dbReference>
<dbReference type="AlphaFoldDB" id="A0AAV6I5P0"/>
<dbReference type="InterPro" id="IPR026314">
    <property type="entry name" value="YLP_motif_con_p1"/>
</dbReference>
<dbReference type="PANTHER" id="PTHR13413:SF0">
    <property type="entry name" value="YLP MOTIF-CONTAINING PROTEIN 1"/>
    <property type="match status" value="1"/>
</dbReference>
<dbReference type="Proteomes" id="UP000823749">
    <property type="component" value="Chromosome 12"/>
</dbReference>
<evidence type="ECO:0000313" key="2">
    <source>
        <dbReference type="EMBL" id="KAG5522857.1"/>
    </source>
</evidence>
<feature type="compositionally biased region" description="Pro residues" evidence="1">
    <location>
        <begin position="365"/>
        <end position="382"/>
    </location>
</feature>
<comment type="caution">
    <text evidence="2">The sequence shown here is derived from an EMBL/GenBank/DDBJ whole genome shotgun (WGS) entry which is preliminary data.</text>
</comment>
<reference evidence="2" key="1">
    <citation type="submission" date="2020-08" db="EMBL/GenBank/DDBJ databases">
        <title>Plant Genome Project.</title>
        <authorList>
            <person name="Zhang R.-G."/>
        </authorList>
    </citation>
    <scope>NUCLEOTIDE SEQUENCE</scope>
    <source>
        <strain evidence="2">WSP0</strain>
        <tissue evidence="2">Leaf</tissue>
    </source>
</reference>
<feature type="region of interest" description="Disordered" evidence="1">
    <location>
        <begin position="363"/>
        <end position="391"/>
    </location>
</feature>
<proteinExistence type="predicted"/>
<evidence type="ECO:0008006" key="4">
    <source>
        <dbReference type="Google" id="ProtNLM"/>
    </source>
</evidence>
<gene>
    <name evidence="2" type="ORF">RHGRI_034861</name>
</gene>
<accession>A0AAV6I5P0</accession>
<feature type="region of interest" description="Disordered" evidence="1">
    <location>
        <begin position="191"/>
        <end position="211"/>
    </location>
</feature>
<dbReference type="SUPFAM" id="SSF52540">
    <property type="entry name" value="P-loop containing nucleoside triphosphate hydrolases"/>
    <property type="match status" value="1"/>
</dbReference>
<dbReference type="Gene3D" id="3.40.50.300">
    <property type="entry name" value="P-loop containing nucleotide triphosphate hydrolases"/>
    <property type="match status" value="1"/>
</dbReference>
<name>A0AAV6I5P0_9ERIC</name>
<organism evidence="2 3">
    <name type="scientific">Rhododendron griersonianum</name>
    <dbReference type="NCBI Taxonomy" id="479676"/>
    <lineage>
        <taxon>Eukaryota</taxon>
        <taxon>Viridiplantae</taxon>
        <taxon>Streptophyta</taxon>
        <taxon>Embryophyta</taxon>
        <taxon>Tracheophyta</taxon>
        <taxon>Spermatophyta</taxon>
        <taxon>Magnoliopsida</taxon>
        <taxon>eudicotyledons</taxon>
        <taxon>Gunneridae</taxon>
        <taxon>Pentapetalae</taxon>
        <taxon>asterids</taxon>
        <taxon>Ericales</taxon>
        <taxon>Ericaceae</taxon>
        <taxon>Ericoideae</taxon>
        <taxon>Rhodoreae</taxon>
        <taxon>Rhododendron</taxon>
    </lineage>
</organism>
<dbReference type="EMBL" id="JACTNZ010000012">
    <property type="protein sequence ID" value="KAG5522857.1"/>
    <property type="molecule type" value="Genomic_DNA"/>
</dbReference>
<feature type="compositionally biased region" description="Basic and acidic residues" evidence="1">
    <location>
        <begin position="201"/>
        <end position="211"/>
    </location>
</feature>
<keyword evidence="3" id="KW-1185">Reference proteome</keyword>